<proteinExistence type="predicted"/>
<evidence type="ECO:0000256" key="1">
    <source>
        <dbReference type="SAM" id="MobiDB-lite"/>
    </source>
</evidence>
<keyword evidence="2" id="KW-1133">Transmembrane helix</keyword>
<dbReference type="RefSeq" id="WP_323195614.1">
    <property type="nucleotide sequence ID" value="NZ_JAYGHG010000009.1"/>
</dbReference>
<feature type="transmembrane region" description="Helical" evidence="2">
    <location>
        <begin position="51"/>
        <end position="72"/>
    </location>
</feature>
<evidence type="ECO:0000313" key="3">
    <source>
        <dbReference type="EMBL" id="MEA5581276.1"/>
    </source>
</evidence>
<dbReference type="NCBIfam" id="NF038301">
    <property type="entry name" value="EPS_HpsA"/>
    <property type="match status" value="1"/>
</dbReference>
<gene>
    <name evidence="3" type="primary">hpsA</name>
    <name evidence="3" type="ORF">VB620_07975</name>
</gene>
<evidence type="ECO:0000256" key="2">
    <source>
        <dbReference type="SAM" id="Phobius"/>
    </source>
</evidence>
<sequence>MSRKRHLVKNIKKNFPKISKNFISAIKKKLVWLVRTLFVTKKRRSSANAGFVLPTVAMVSIVAVLLTTAILYRSYDRAQNASNVRVNQAVLSAATPAIDRGRAKLSKLFEDKRLPRATPTDEALYELLTGSLPEYTFGDETPLKLTYTQGAINQELRTAWRFPIDTDNNGKFDSYTLYGIYFRTPPVADNQYSRARTPLEARTPPMSQGNLDPVCGDGTSAILVGNTGWIKQNNELRKSFFVYTATVPITDIDASIPATDAGNYEEYQGNKSIAALEYQQDRLQIPPNNNAVVYEDDIILTPGPAFNLNGAIFTNSNLLAAGQNNGQITMHQVSAKDSCYYEARNAKIFVGGNLAMGNTGAGSHSTNRIPKVHLFNGKTDPVIVKDFEYSATQSPGEIAYNNLAYEDRIERLVDAQFSNAPTSDPSEVRQGIEKRQQDLGLASYTSEEIDEFRREQLELYFKRRTRRVPYREVAFNGTDPSPSPLLQGDGESLRPNDRWIYPTDPTNGTNGASYTRLTLRINGASLEPKASSPDEIRDNGGREAELGDRVIVGNNLPELWWDNTKERFVGPGFDDTQALANVRWNQPTGTTEGRFRRSTVQTLADVGSTGRDGEWELDAARVPGDPTDPVGGLRVITGAGIYLHEEGLPWRFIDSIKNVWPDTNPVPQAPLPPGLEGREVVDDMVTQPGRIRPYWMYAGLITDPDRDPSRITYKWREMMDDPATTDRDEQNETPFLQMRATAVYHYKANEYNQQNPRPIACVSSFYVPTSETTASNGNSFTGFNATYNLPVAAGIPNNANGLSNNGIVYPPPRTLEAAPIYRPLLEYESQLRYPPEPGQNPDQARLLDGGLLARALAKAPANRTLAEQSALDAQICALEIRYNAGSFRPVTTNPPIPHGAIRETTFLAHREVRQNSRNANTVYDLPIKDRQMIETRATVLDLNLLRTTPIGPGPAASQEYLLPNSGLIYATRDDALRDRSDTNPAISALDYILDPTRRPNAIMLVNGERLWRQQNYRDAEKGLILATNLPAYVKGNFNRHTQQEFNQTLNDNWSNFYNRTTLNPNFACRRNDPRLPDCTVGDEWRPATVLADVVTLLSGNFQEGFRDQGDYDWSDQYSDPDFASIPSGITGDFSAFNNYVTEANWRDPNNANSRPGYFSSYLNNFVTPINLKVKQGGYLTEACVIPPGETEASYCSDPLNWRIQVSNSCNPNGIMGPANGFLHGAAEGDQSGIVPPNNPNNVSNRIKTGFVFQDPQTWQNNVNTSPGNGNCFAGDNVIRRLALVRQQNGRLVNPPEVWASASDGRIRRFPLGSDRSVVGNLQLQQLPPDLQDSGDGSIPWLNPVINGSGNITALNPILQIKNPRATATDPTNNARVQAGDNWLQRVTNDNTFNLIVAAGDNPARAGNNNVEDNGGLHNFVRFMEHWDAGARISGAFMQVKKSAYATGSFTTALRNTNELNYAIGLNAGGIGSGTATGYDPPNRLWGYDVALLSQSPDLFAQKLVITPPDLPDEYFREVGRDDPWIKTLLCGETAEGDYSATGDDSQYQCS</sequence>
<dbReference type="EMBL" id="JAYGHG010000009">
    <property type="protein sequence ID" value="MEA5581276.1"/>
    <property type="molecule type" value="Genomic_DNA"/>
</dbReference>
<name>A0ABU5UCK7_9CYAN</name>
<keyword evidence="2" id="KW-0812">Transmembrane</keyword>
<keyword evidence="4" id="KW-1185">Reference proteome</keyword>
<protein>
    <submittedName>
        <fullName evidence="3">Hormogonium polysaccharide biosynthesis protein HpsA</fullName>
    </submittedName>
</protein>
<feature type="region of interest" description="Disordered" evidence="1">
    <location>
        <begin position="474"/>
        <end position="493"/>
    </location>
</feature>
<organism evidence="3 4">
    <name type="scientific">Nodularia harveyana UHCC-0300</name>
    <dbReference type="NCBI Taxonomy" id="2974287"/>
    <lineage>
        <taxon>Bacteria</taxon>
        <taxon>Bacillati</taxon>
        <taxon>Cyanobacteriota</taxon>
        <taxon>Cyanophyceae</taxon>
        <taxon>Nostocales</taxon>
        <taxon>Nodulariaceae</taxon>
        <taxon>Nodularia</taxon>
    </lineage>
</organism>
<dbReference type="Proteomes" id="UP001302120">
    <property type="component" value="Unassembled WGS sequence"/>
</dbReference>
<keyword evidence="2" id="KW-0472">Membrane</keyword>
<comment type="caution">
    <text evidence="3">The sequence shown here is derived from an EMBL/GenBank/DDBJ whole genome shotgun (WGS) entry which is preliminary data.</text>
</comment>
<evidence type="ECO:0000313" key="4">
    <source>
        <dbReference type="Proteomes" id="UP001302120"/>
    </source>
</evidence>
<reference evidence="3 4" key="1">
    <citation type="submission" date="2023-12" db="EMBL/GenBank/DDBJ databases">
        <title>Baltic Sea Cyanobacteria.</title>
        <authorList>
            <person name="Delbaje E."/>
            <person name="Fewer D.P."/>
            <person name="Shishido T.K."/>
        </authorList>
    </citation>
    <scope>NUCLEOTIDE SEQUENCE [LARGE SCALE GENOMIC DNA]</scope>
    <source>
        <strain evidence="3 4">UHCC-0300</strain>
    </source>
</reference>
<accession>A0ABU5UCK7</accession>
<dbReference type="InterPro" id="IPR049774">
    <property type="entry name" value="EPS_HpsA-like"/>
</dbReference>